<keyword evidence="1" id="KW-1133">Transmembrane helix</keyword>
<protein>
    <submittedName>
        <fullName evidence="2">Uncharacterized protein</fullName>
    </submittedName>
</protein>
<evidence type="ECO:0000313" key="3">
    <source>
        <dbReference type="Proteomes" id="UP000828390"/>
    </source>
</evidence>
<dbReference type="AlphaFoldDB" id="A0A9D4LTR0"/>
<reference evidence="2" key="2">
    <citation type="submission" date="2020-11" db="EMBL/GenBank/DDBJ databases">
        <authorList>
            <person name="McCartney M.A."/>
            <person name="Auch B."/>
            <person name="Kono T."/>
            <person name="Mallez S."/>
            <person name="Becker A."/>
            <person name="Gohl D.M."/>
            <person name="Silverstein K.A.T."/>
            <person name="Koren S."/>
            <person name="Bechman K.B."/>
            <person name="Herman A."/>
            <person name="Abrahante J.E."/>
            <person name="Garbe J."/>
        </authorList>
    </citation>
    <scope>NUCLEOTIDE SEQUENCE</scope>
    <source>
        <strain evidence="2">Duluth1</strain>
        <tissue evidence="2">Whole animal</tissue>
    </source>
</reference>
<reference evidence="2" key="1">
    <citation type="journal article" date="2019" name="bioRxiv">
        <title>The Genome of the Zebra Mussel, Dreissena polymorpha: A Resource for Invasive Species Research.</title>
        <authorList>
            <person name="McCartney M.A."/>
            <person name="Auch B."/>
            <person name="Kono T."/>
            <person name="Mallez S."/>
            <person name="Zhang Y."/>
            <person name="Obille A."/>
            <person name="Becker A."/>
            <person name="Abrahante J.E."/>
            <person name="Garbe J."/>
            <person name="Badalamenti J.P."/>
            <person name="Herman A."/>
            <person name="Mangelson H."/>
            <person name="Liachko I."/>
            <person name="Sullivan S."/>
            <person name="Sone E.D."/>
            <person name="Koren S."/>
            <person name="Silverstein K.A.T."/>
            <person name="Beckman K.B."/>
            <person name="Gohl D.M."/>
        </authorList>
    </citation>
    <scope>NUCLEOTIDE SEQUENCE</scope>
    <source>
        <strain evidence="2">Duluth1</strain>
        <tissue evidence="2">Whole animal</tissue>
    </source>
</reference>
<organism evidence="2 3">
    <name type="scientific">Dreissena polymorpha</name>
    <name type="common">Zebra mussel</name>
    <name type="synonym">Mytilus polymorpha</name>
    <dbReference type="NCBI Taxonomy" id="45954"/>
    <lineage>
        <taxon>Eukaryota</taxon>
        <taxon>Metazoa</taxon>
        <taxon>Spiralia</taxon>
        <taxon>Lophotrochozoa</taxon>
        <taxon>Mollusca</taxon>
        <taxon>Bivalvia</taxon>
        <taxon>Autobranchia</taxon>
        <taxon>Heteroconchia</taxon>
        <taxon>Euheterodonta</taxon>
        <taxon>Imparidentia</taxon>
        <taxon>Neoheterodontei</taxon>
        <taxon>Myida</taxon>
        <taxon>Dreissenoidea</taxon>
        <taxon>Dreissenidae</taxon>
        <taxon>Dreissena</taxon>
    </lineage>
</organism>
<proteinExistence type="predicted"/>
<keyword evidence="1" id="KW-0472">Membrane</keyword>
<evidence type="ECO:0000256" key="1">
    <source>
        <dbReference type="SAM" id="Phobius"/>
    </source>
</evidence>
<gene>
    <name evidence="2" type="ORF">DPMN_027567</name>
</gene>
<dbReference type="EMBL" id="JAIWYP010000002">
    <property type="protein sequence ID" value="KAH3864548.1"/>
    <property type="molecule type" value="Genomic_DNA"/>
</dbReference>
<accession>A0A9D4LTR0</accession>
<sequence length="57" mass="6780">MFVAPQTTSWASLWLMFVAFTFPYLQYNIAGSQAVRVRRHTSWRHSSVGKERRSVWF</sequence>
<keyword evidence="3" id="KW-1185">Reference proteome</keyword>
<feature type="transmembrane region" description="Helical" evidence="1">
    <location>
        <begin position="12"/>
        <end position="30"/>
    </location>
</feature>
<evidence type="ECO:0000313" key="2">
    <source>
        <dbReference type="EMBL" id="KAH3864548.1"/>
    </source>
</evidence>
<comment type="caution">
    <text evidence="2">The sequence shown here is derived from an EMBL/GenBank/DDBJ whole genome shotgun (WGS) entry which is preliminary data.</text>
</comment>
<keyword evidence="1" id="KW-0812">Transmembrane</keyword>
<name>A0A9D4LTR0_DREPO</name>
<dbReference type="Proteomes" id="UP000828390">
    <property type="component" value="Unassembled WGS sequence"/>
</dbReference>